<evidence type="ECO:0000256" key="7">
    <source>
        <dbReference type="PROSITE-ProRule" id="PRU01091"/>
    </source>
</evidence>
<dbReference type="Gene3D" id="1.10.10.10">
    <property type="entry name" value="Winged helix-like DNA-binding domain superfamily/Winged helix DNA-binding domain"/>
    <property type="match status" value="1"/>
</dbReference>
<evidence type="ECO:0000256" key="3">
    <source>
        <dbReference type="ARBA" id="ARBA00023015"/>
    </source>
</evidence>
<reference evidence="10 11" key="1">
    <citation type="submission" date="2018-11" db="EMBL/GenBank/DDBJ databases">
        <title>Draft genome of Simplicispira Flexivirga sp. BO-16.</title>
        <authorList>
            <person name="Im W.T."/>
        </authorList>
    </citation>
    <scope>NUCLEOTIDE SEQUENCE [LARGE SCALE GENOMIC DNA]</scope>
    <source>
        <strain evidence="10 11">BO-16</strain>
    </source>
</reference>
<dbReference type="FunFam" id="1.10.10.10:FF:000018">
    <property type="entry name" value="DNA-binding response regulator ResD"/>
    <property type="match status" value="1"/>
</dbReference>
<dbReference type="RefSeq" id="WP_123272677.1">
    <property type="nucleotide sequence ID" value="NZ_RJJQ01000020.1"/>
</dbReference>
<dbReference type="CDD" id="cd00383">
    <property type="entry name" value="trans_reg_C"/>
    <property type="match status" value="1"/>
</dbReference>
<dbReference type="Gene3D" id="6.10.250.690">
    <property type="match status" value="1"/>
</dbReference>
<dbReference type="PANTHER" id="PTHR48111">
    <property type="entry name" value="REGULATOR OF RPOS"/>
    <property type="match status" value="1"/>
</dbReference>
<protein>
    <submittedName>
        <fullName evidence="10">DNA-binding response regulator</fullName>
    </submittedName>
</protein>
<feature type="modified residue" description="4-aspartylphosphate" evidence="6">
    <location>
        <position position="59"/>
    </location>
</feature>
<evidence type="ECO:0000259" key="9">
    <source>
        <dbReference type="PROSITE" id="PS51755"/>
    </source>
</evidence>
<dbReference type="SUPFAM" id="SSF46894">
    <property type="entry name" value="C-terminal effector domain of the bipartite response regulators"/>
    <property type="match status" value="1"/>
</dbReference>
<feature type="DNA-binding region" description="OmpR/PhoB-type" evidence="7">
    <location>
        <begin position="135"/>
        <end position="230"/>
    </location>
</feature>
<dbReference type="GO" id="GO:0000976">
    <property type="term" value="F:transcription cis-regulatory region binding"/>
    <property type="evidence" value="ECO:0007669"/>
    <property type="project" value="TreeGrafter"/>
</dbReference>
<dbReference type="GO" id="GO:0032993">
    <property type="term" value="C:protein-DNA complex"/>
    <property type="evidence" value="ECO:0007669"/>
    <property type="project" value="TreeGrafter"/>
</dbReference>
<keyword evidence="3" id="KW-0805">Transcription regulation</keyword>
<evidence type="ECO:0000256" key="1">
    <source>
        <dbReference type="ARBA" id="ARBA00022553"/>
    </source>
</evidence>
<dbReference type="SMART" id="SM00862">
    <property type="entry name" value="Trans_reg_C"/>
    <property type="match status" value="1"/>
</dbReference>
<sequence>MAQSAAHRGLVVVAEDEAAIADIIRRHLERDGYAVHLESSGTAVEDAVVRLSPAALILDIGLPGRDGIEICRRLRAAGNWVPIVFLSARGEEVDRIVGIELGADDYLAKPFSPRELVARLGGLLRRSNRPEPQPDTTLTLGAVRIDTATRRTYLAGQHIDLTATEFDLLAFLAKHPGQVFSRAQLLDHVWGYANDPGSRTVDVHIAQLRAKLGSVAVLRTVRGVGYAAEPGDR</sequence>
<evidence type="ECO:0000256" key="4">
    <source>
        <dbReference type="ARBA" id="ARBA00023125"/>
    </source>
</evidence>
<dbReference type="EMBL" id="RJJQ01000020">
    <property type="protein sequence ID" value="RNI19529.1"/>
    <property type="molecule type" value="Genomic_DNA"/>
</dbReference>
<dbReference type="Pfam" id="PF00072">
    <property type="entry name" value="Response_reg"/>
    <property type="match status" value="1"/>
</dbReference>
<dbReference type="GO" id="GO:0006355">
    <property type="term" value="P:regulation of DNA-templated transcription"/>
    <property type="evidence" value="ECO:0007669"/>
    <property type="project" value="InterPro"/>
</dbReference>
<dbReference type="PROSITE" id="PS50110">
    <property type="entry name" value="RESPONSE_REGULATORY"/>
    <property type="match status" value="1"/>
</dbReference>
<dbReference type="InterPro" id="IPR001867">
    <property type="entry name" value="OmpR/PhoB-type_DNA-bd"/>
</dbReference>
<dbReference type="Gene3D" id="3.40.50.2300">
    <property type="match status" value="1"/>
</dbReference>
<keyword evidence="11" id="KW-1185">Reference proteome</keyword>
<keyword evidence="1 6" id="KW-0597">Phosphoprotein</keyword>
<accession>A0A3M9M1S2</accession>
<evidence type="ECO:0000313" key="10">
    <source>
        <dbReference type="EMBL" id="RNI19529.1"/>
    </source>
</evidence>
<evidence type="ECO:0000313" key="11">
    <source>
        <dbReference type="Proteomes" id="UP000271678"/>
    </source>
</evidence>
<feature type="domain" description="Response regulatory" evidence="8">
    <location>
        <begin position="10"/>
        <end position="124"/>
    </location>
</feature>
<gene>
    <name evidence="10" type="ORF">EFY87_17015</name>
</gene>
<dbReference type="Proteomes" id="UP000271678">
    <property type="component" value="Unassembled WGS sequence"/>
</dbReference>
<keyword evidence="2" id="KW-0902">Two-component regulatory system</keyword>
<dbReference type="GO" id="GO:0000156">
    <property type="term" value="F:phosphorelay response regulator activity"/>
    <property type="evidence" value="ECO:0007669"/>
    <property type="project" value="TreeGrafter"/>
</dbReference>
<dbReference type="InterPro" id="IPR011006">
    <property type="entry name" value="CheY-like_superfamily"/>
</dbReference>
<keyword evidence="4 7" id="KW-0238">DNA-binding</keyword>
<dbReference type="SMART" id="SM00448">
    <property type="entry name" value="REC"/>
    <property type="match status" value="1"/>
</dbReference>
<proteinExistence type="predicted"/>
<dbReference type="SUPFAM" id="SSF52172">
    <property type="entry name" value="CheY-like"/>
    <property type="match status" value="1"/>
</dbReference>
<comment type="caution">
    <text evidence="10">The sequence shown here is derived from an EMBL/GenBank/DDBJ whole genome shotgun (WGS) entry which is preliminary data.</text>
</comment>
<evidence type="ECO:0000256" key="6">
    <source>
        <dbReference type="PROSITE-ProRule" id="PRU00169"/>
    </source>
</evidence>
<evidence type="ECO:0000259" key="8">
    <source>
        <dbReference type="PROSITE" id="PS50110"/>
    </source>
</evidence>
<dbReference type="PROSITE" id="PS51755">
    <property type="entry name" value="OMPR_PHOB"/>
    <property type="match status" value="1"/>
</dbReference>
<feature type="domain" description="OmpR/PhoB-type" evidence="9">
    <location>
        <begin position="135"/>
        <end position="230"/>
    </location>
</feature>
<dbReference type="OrthoDB" id="9812490at2"/>
<dbReference type="PANTHER" id="PTHR48111:SF4">
    <property type="entry name" value="DNA-BINDING DUAL TRANSCRIPTIONAL REGULATOR OMPR"/>
    <property type="match status" value="1"/>
</dbReference>
<dbReference type="Pfam" id="PF00486">
    <property type="entry name" value="Trans_reg_C"/>
    <property type="match status" value="1"/>
</dbReference>
<dbReference type="InterPro" id="IPR039420">
    <property type="entry name" value="WalR-like"/>
</dbReference>
<name>A0A3M9M1S2_9MICO</name>
<dbReference type="AlphaFoldDB" id="A0A3M9M1S2"/>
<evidence type="ECO:0000256" key="2">
    <source>
        <dbReference type="ARBA" id="ARBA00023012"/>
    </source>
</evidence>
<dbReference type="InterPro" id="IPR036388">
    <property type="entry name" value="WH-like_DNA-bd_sf"/>
</dbReference>
<dbReference type="InterPro" id="IPR001789">
    <property type="entry name" value="Sig_transdc_resp-reg_receiver"/>
</dbReference>
<keyword evidence="5" id="KW-0804">Transcription</keyword>
<organism evidence="10 11">
    <name type="scientific">Flexivirga caeni</name>
    <dbReference type="NCBI Taxonomy" id="2294115"/>
    <lineage>
        <taxon>Bacteria</taxon>
        <taxon>Bacillati</taxon>
        <taxon>Actinomycetota</taxon>
        <taxon>Actinomycetes</taxon>
        <taxon>Micrococcales</taxon>
        <taxon>Dermacoccaceae</taxon>
        <taxon>Flexivirga</taxon>
    </lineage>
</organism>
<dbReference type="InterPro" id="IPR016032">
    <property type="entry name" value="Sig_transdc_resp-reg_C-effctor"/>
</dbReference>
<dbReference type="GO" id="GO:0005829">
    <property type="term" value="C:cytosol"/>
    <property type="evidence" value="ECO:0007669"/>
    <property type="project" value="TreeGrafter"/>
</dbReference>
<evidence type="ECO:0000256" key="5">
    <source>
        <dbReference type="ARBA" id="ARBA00023163"/>
    </source>
</evidence>